<gene>
    <name evidence="1" type="ordered locus">KNP414_01713</name>
</gene>
<dbReference type="PATRIC" id="fig|1036673.3.peg.1520"/>
<dbReference type="AlphaFoldDB" id="F8FQ55"/>
<accession>F8FQ55</accession>
<reference evidence="2" key="1">
    <citation type="submission" date="2011-06" db="EMBL/GenBank/DDBJ databases">
        <title>Complete genome sequence of Paenibacillus mucilaginosus KNP414.</title>
        <authorList>
            <person name="Wang J."/>
            <person name="Hu S."/>
            <person name="Hu X."/>
            <person name="Zhang B."/>
            <person name="Dong D."/>
            <person name="Zhang S."/>
            <person name="Zhao K."/>
            <person name="Wu D."/>
        </authorList>
    </citation>
    <scope>NUCLEOTIDE SEQUENCE [LARGE SCALE GENOMIC DNA]</scope>
    <source>
        <strain evidence="2">KNP414</strain>
    </source>
</reference>
<dbReference type="EMBL" id="CP002869">
    <property type="protein sequence ID" value="AEI40275.1"/>
    <property type="molecule type" value="Genomic_DNA"/>
</dbReference>
<proteinExistence type="predicted"/>
<reference evidence="1 2" key="2">
    <citation type="journal article" date="2013" name="Genome Announc.">
        <title>Genome Sequence of Growth-Improving Paenibacillus mucilaginosus Strain KNP414.</title>
        <authorList>
            <person name="Lu J.J."/>
            <person name="Wang J.F."/>
            <person name="Hu X.F."/>
        </authorList>
    </citation>
    <scope>NUCLEOTIDE SEQUENCE [LARGE SCALE GENOMIC DNA]</scope>
    <source>
        <strain evidence="1 2">KNP414</strain>
    </source>
</reference>
<evidence type="ECO:0000313" key="1">
    <source>
        <dbReference type="EMBL" id="AEI40275.1"/>
    </source>
</evidence>
<evidence type="ECO:0000313" key="2">
    <source>
        <dbReference type="Proteomes" id="UP000006620"/>
    </source>
</evidence>
<name>F8FQ55_PAEMK</name>
<sequence length="80" mass="9132">MEAQYILPVRIDPCLEGPNGGGWIEGRWEIPRIRSVCHFRLTPAGKRVMPIEGDNTKKIMQDILRYTDSILRLLGDHTGE</sequence>
<dbReference type="Proteomes" id="UP000006620">
    <property type="component" value="Chromosome"/>
</dbReference>
<dbReference type="KEGG" id="pms:KNP414_01713"/>
<organism evidence="1 2">
    <name type="scientific">Paenibacillus mucilaginosus (strain KNP414)</name>
    <dbReference type="NCBI Taxonomy" id="1036673"/>
    <lineage>
        <taxon>Bacteria</taxon>
        <taxon>Bacillati</taxon>
        <taxon>Bacillota</taxon>
        <taxon>Bacilli</taxon>
        <taxon>Bacillales</taxon>
        <taxon>Paenibacillaceae</taxon>
        <taxon>Paenibacillus</taxon>
    </lineage>
</organism>
<dbReference type="HOGENOM" id="CLU_2586393_0_0_9"/>
<protein>
    <submittedName>
        <fullName evidence="1">Uncharacterized protein</fullName>
    </submittedName>
</protein>